<keyword evidence="2" id="KW-1185">Reference proteome</keyword>
<comment type="caution">
    <text evidence="1">The sequence shown here is derived from an EMBL/GenBank/DDBJ whole genome shotgun (WGS) entry which is preliminary data.</text>
</comment>
<dbReference type="Proteomes" id="UP000027586">
    <property type="component" value="Unassembled WGS sequence"/>
</dbReference>
<protein>
    <submittedName>
        <fullName evidence="1">Uncharacterized protein</fullName>
    </submittedName>
</protein>
<organism evidence="1 2">
    <name type="scientific">Lichtheimia corymbifera JMRC:FSU:9682</name>
    <dbReference type="NCBI Taxonomy" id="1263082"/>
    <lineage>
        <taxon>Eukaryota</taxon>
        <taxon>Fungi</taxon>
        <taxon>Fungi incertae sedis</taxon>
        <taxon>Mucoromycota</taxon>
        <taxon>Mucoromycotina</taxon>
        <taxon>Mucoromycetes</taxon>
        <taxon>Mucorales</taxon>
        <taxon>Lichtheimiaceae</taxon>
        <taxon>Lichtheimia</taxon>
    </lineage>
</organism>
<sequence length="93" mass="10223">MILLILPIHSTMDPGLSLLEHIKSVPNLINEDPSIVTPKCVSFSRRPWKEEPISAIAEDGGSHDSSDKVTSDTLCLGNWDSMTTFQDTTAIKQ</sequence>
<dbReference type="OrthoDB" id="2281185at2759"/>
<gene>
    <name evidence="1" type="ORF">LCOR_02432.1</name>
</gene>
<dbReference type="EMBL" id="CBTN010000007">
    <property type="protein sequence ID" value="CDH50731.1"/>
    <property type="molecule type" value="Genomic_DNA"/>
</dbReference>
<accession>A0A068RP36</accession>
<dbReference type="VEuPathDB" id="FungiDB:LCOR_02432.1"/>
<evidence type="ECO:0000313" key="1">
    <source>
        <dbReference type="EMBL" id="CDH50731.1"/>
    </source>
</evidence>
<evidence type="ECO:0000313" key="2">
    <source>
        <dbReference type="Proteomes" id="UP000027586"/>
    </source>
</evidence>
<reference evidence="1" key="1">
    <citation type="submission" date="2013-08" db="EMBL/GenBank/DDBJ databases">
        <title>Gene expansion shapes genome architecture in the human pathogen Lichtheimia corymbifera: an evolutionary genomics analysis in the ancient terrestrial Mucorales (Mucoromycotina).</title>
        <authorList>
            <person name="Schwartze V.U."/>
            <person name="Winter S."/>
            <person name="Shelest E."/>
            <person name="Marcet-Houben M."/>
            <person name="Horn F."/>
            <person name="Wehner S."/>
            <person name="Hoffmann K."/>
            <person name="Riege K."/>
            <person name="Sammeth M."/>
            <person name="Nowrousian M."/>
            <person name="Valiante V."/>
            <person name="Linde J."/>
            <person name="Jacobsen I.D."/>
            <person name="Marz M."/>
            <person name="Brakhage A.A."/>
            <person name="Gabaldon T."/>
            <person name="Bocker S."/>
            <person name="Voigt K."/>
        </authorList>
    </citation>
    <scope>NUCLEOTIDE SEQUENCE [LARGE SCALE GENOMIC DNA]</scope>
    <source>
        <strain evidence="1">FSU 9682</strain>
    </source>
</reference>
<dbReference type="AlphaFoldDB" id="A0A068RP36"/>
<proteinExistence type="predicted"/>
<name>A0A068RP36_9FUNG</name>